<dbReference type="Proteomes" id="UP001431783">
    <property type="component" value="Unassembled WGS sequence"/>
</dbReference>
<feature type="transmembrane region" description="Helical" evidence="1">
    <location>
        <begin position="42"/>
        <end position="62"/>
    </location>
</feature>
<evidence type="ECO:0000313" key="2">
    <source>
        <dbReference type="EMBL" id="KAK9874565.1"/>
    </source>
</evidence>
<dbReference type="AlphaFoldDB" id="A0AAW1U328"/>
<keyword evidence="3" id="KW-1185">Reference proteome</keyword>
<proteinExistence type="predicted"/>
<dbReference type="EMBL" id="JARQZJ010000032">
    <property type="protein sequence ID" value="KAK9874565.1"/>
    <property type="molecule type" value="Genomic_DNA"/>
</dbReference>
<name>A0AAW1U328_9CUCU</name>
<protein>
    <recommendedName>
        <fullName evidence="4">Odorant receptor</fullName>
    </recommendedName>
</protein>
<evidence type="ECO:0000256" key="1">
    <source>
        <dbReference type="SAM" id="Phobius"/>
    </source>
</evidence>
<comment type="caution">
    <text evidence="2">The sequence shown here is derived from an EMBL/GenBank/DDBJ whole genome shotgun (WGS) entry which is preliminary data.</text>
</comment>
<sequence>MKGESNFAMNTVVFQKFVYLLKYNNACPIDEETFNFAFTLKFLGLSVICGLPLVIGMAGYLYVTMQRDLWQESLPSIVTMVELLSATSMVGLQFFHTKSALIGLKMMDKYEFGEPEECRKFCQWIEPIIVPLHHLIRIVCYLVTFYDFINNSYCTSTDLKGDPGYICGITMPLWYPFKANYFFMRLLLNICLMVILTKCMPVLNITVMMKIVKSSLILYRTQALRHIIRTDKTNGVVDKEHVLLYILQHDEIVKNLENMNGNARYHLVPFFASLPILLALYIYQIFQNMKYSSIFAISPYLAAIIWLSYIGERMEREITTTTQNTNETDFEPQLHIPFSVDERDLFVPSLFETSFSKRTTNKISGYYKQKAHLHLNMK</sequence>
<feature type="transmembrane region" description="Helical" evidence="1">
    <location>
        <begin position="182"/>
        <end position="203"/>
    </location>
</feature>
<keyword evidence="1" id="KW-1133">Transmembrane helix</keyword>
<keyword evidence="1" id="KW-0812">Transmembrane</keyword>
<evidence type="ECO:0000313" key="3">
    <source>
        <dbReference type="Proteomes" id="UP001431783"/>
    </source>
</evidence>
<gene>
    <name evidence="2" type="ORF">WA026_005399</name>
</gene>
<reference evidence="2 3" key="1">
    <citation type="submission" date="2023-03" db="EMBL/GenBank/DDBJ databases">
        <title>Genome insight into feeding habits of ladybird beetles.</title>
        <authorList>
            <person name="Li H.-S."/>
            <person name="Huang Y.-H."/>
            <person name="Pang H."/>
        </authorList>
    </citation>
    <scope>NUCLEOTIDE SEQUENCE [LARGE SCALE GENOMIC DNA]</scope>
    <source>
        <strain evidence="2">SYSU_2023b</strain>
        <tissue evidence="2">Whole body</tissue>
    </source>
</reference>
<accession>A0AAW1U328</accession>
<organism evidence="2 3">
    <name type="scientific">Henosepilachna vigintioctopunctata</name>
    <dbReference type="NCBI Taxonomy" id="420089"/>
    <lineage>
        <taxon>Eukaryota</taxon>
        <taxon>Metazoa</taxon>
        <taxon>Ecdysozoa</taxon>
        <taxon>Arthropoda</taxon>
        <taxon>Hexapoda</taxon>
        <taxon>Insecta</taxon>
        <taxon>Pterygota</taxon>
        <taxon>Neoptera</taxon>
        <taxon>Endopterygota</taxon>
        <taxon>Coleoptera</taxon>
        <taxon>Polyphaga</taxon>
        <taxon>Cucujiformia</taxon>
        <taxon>Coccinelloidea</taxon>
        <taxon>Coccinellidae</taxon>
        <taxon>Epilachninae</taxon>
        <taxon>Epilachnini</taxon>
        <taxon>Henosepilachna</taxon>
    </lineage>
</organism>
<feature type="transmembrane region" description="Helical" evidence="1">
    <location>
        <begin position="267"/>
        <end position="286"/>
    </location>
</feature>
<keyword evidence="1" id="KW-0472">Membrane</keyword>
<feature type="transmembrane region" description="Helical" evidence="1">
    <location>
        <begin position="292"/>
        <end position="310"/>
    </location>
</feature>
<feature type="transmembrane region" description="Helical" evidence="1">
    <location>
        <begin position="74"/>
        <end position="95"/>
    </location>
</feature>
<evidence type="ECO:0008006" key="4">
    <source>
        <dbReference type="Google" id="ProtNLM"/>
    </source>
</evidence>